<dbReference type="RefSeq" id="WP_107786432.1">
    <property type="nucleotide sequence ID" value="NZ_QAOL01000008.1"/>
</dbReference>
<gene>
    <name evidence="1" type="ORF">C8R28_100882</name>
</gene>
<accession>A0A2T5ISS5</accession>
<name>A0A2T5ISS5_9PROT</name>
<dbReference type="AlphaFoldDB" id="A0A2T5ISS5"/>
<evidence type="ECO:0000313" key="1">
    <source>
        <dbReference type="EMBL" id="PTQ86887.1"/>
    </source>
</evidence>
<sequence length="261" mass="29220">MTQQIQQAIAKLEETMRSIGVLDFSGEVQLLEWSKSTSRDGPKIKFMMQDDDSVLPFEVATVKKGKMAGQIYHVFAIRVDDLPIKTNESEIIALEPAAKQPNRLAQAMHTDGYFRNSKLWTGMEIAEAYSQLDHKSYVEKLPCCGTKFAKHIACNGDVVGHHVKTSANSGIRIKPPHWYLVPLCHNHHMTWAHGSHAGSATHEDRHDLLLPHAVALTANQMKVKAKKIMGISSLSEITIELLDAFEEEIFGEAGNKYEDFK</sequence>
<evidence type="ECO:0000313" key="2">
    <source>
        <dbReference type="Proteomes" id="UP000244110"/>
    </source>
</evidence>
<dbReference type="Proteomes" id="UP000244110">
    <property type="component" value="Unassembled WGS sequence"/>
</dbReference>
<proteinExistence type="predicted"/>
<organism evidence="1 2">
    <name type="scientific">Nitrosomonas ureae</name>
    <dbReference type="NCBI Taxonomy" id="44577"/>
    <lineage>
        <taxon>Bacteria</taxon>
        <taxon>Pseudomonadati</taxon>
        <taxon>Pseudomonadota</taxon>
        <taxon>Betaproteobacteria</taxon>
        <taxon>Nitrosomonadales</taxon>
        <taxon>Nitrosomonadaceae</taxon>
        <taxon>Nitrosomonas</taxon>
    </lineage>
</organism>
<dbReference type="EMBL" id="QAOL01000008">
    <property type="protein sequence ID" value="PTQ86887.1"/>
    <property type="molecule type" value="Genomic_DNA"/>
</dbReference>
<protein>
    <submittedName>
        <fullName evidence="1">Uncharacterized protein</fullName>
    </submittedName>
</protein>
<comment type="caution">
    <text evidence="1">The sequence shown here is derived from an EMBL/GenBank/DDBJ whole genome shotgun (WGS) entry which is preliminary data.</text>
</comment>
<reference evidence="1 2" key="1">
    <citation type="submission" date="2018-04" db="EMBL/GenBank/DDBJ databases">
        <title>Active sludge and wastewater microbial communities from Klosterneuburg, Austria.</title>
        <authorList>
            <person name="Wagner M."/>
        </authorList>
    </citation>
    <scope>NUCLEOTIDE SEQUENCE [LARGE SCALE GENOMIC DNA]</scope>
    <source>
        <strain evidence="1 2">Nm4</strain>
    </source>
</reference>